<accession>A0ACB8U8G8</accession>
<organism evidence="1 2">
    <name type="scientific">Irpex rosettiformis</name>
    <dbReference type="NCBI Taxonomy" id="378272"/>
    <lineage>
        <taxon>Eukaryota</taxon>
        <taxon>Fungi</taxon>
        <taxon>Dikarya</taxon>
        <taxon>Basidiomycota</taxon>
        <taxon>Agaricomycotina</taxon>
        <taxon>Agaricomycetes</taxon>
        <taxon>Polyporales</taxon>
        <taxon>Irpicaceae</taxon>
        <taxon>Irpex</taxon>
    </lineage>
</organism>
<keyword evidence="2" id="KW-1185">Reference proteome</keyword>
<protein>
    <submittedName>
        <fullName evidence="1">Organic solute transporter Ostalpha-domain-containing protein</fullName>
    </submittedName>
</protein>
<sequence length="861" mass="96630">MSDVEGGRCHNEKAPQDSPPLFQHGKLDIQMHHIGWLVSGVFTIAAAAVSFWLMHKHLRWYTNKKEQRYIIRILLMVPLYAIISTASFLFWNHSTPLLLVRDCYEAIVLTSFFYLLLLYISPDPEQQKDVFRKHGLSHFNDRLRLANGEPPRNWMFPFGRLKARPQDGLYFLQMMKWGVLQYCVVRPITTLAAVILDYVGLYCEDSWSPGWGHLYISVIVSISVSVSMYCLIQLYVCVSSFLAPQKPLLKMFAIKAVVFLTFWQATFLSLLATFGFIKDTQYMTAENINIGIGAIAETVEMTLFAILHVKAFSYKPYVIPSQCTNRLRALIHAFNFMETYRELRSGIIYMWHRMRGRETDVMARRQAVLESVFGKSRFEIQGGLPTVTPSDKRGKNVVEKDALTIEVAVEQTVHVGEERPWLGASDNYGYSHTQIPGEKILGLGKKADNGLNNHSYRHQSSSGKHSNTGYNLLNVPVESEGSKHAGITHQPERAWWRSVYNRLSQTEPAPELNPIVDRPVGPPSKRAQHLSTVDLSSEKYDDPPPPSSIRKYQESRTKPTPQAISSPTSQLPPTTRTPRPRLIISRLTSAVPIQSATSLPSVSSRPNSFLAGVFSPISDASNSTEALSGGATSSQSHRTQVQLTIGPSIVPSAQPKAIKRKPVRYSPPPAPFALPWNARIEELEEEPFIPERLYDDHPRGTSRPRHISQVDRSTEVKQGHGYPSPAPSPPRRHVPRRDQIVLPAPLAPPPPSLSTSPPGLPVRHSPTPPRPPQKDPRRESPSPSHRPPQPTSSPDQLGGGGHKRLRRSKHADLRAQNHTFTQPPPPLPTLAPDPRRLRRVGRRSIEPPQGLRTRSETQTGL</sequence>
<dbReference type="EMBL" id="MU274907">
    <property type="protein sequence ID" value="KAI0090503.1"/>
    <property type="molecule type" value="Genomic_DNA"/>
</dbReference>
<gene>
    <name evidence="1" type="ORF">BDY19DRAFT_991948</name>
</gene>
<evidence type="ECO:0000313" key="2">
    <source>
        <dbReference type="Proteomes" id="UP001055072"/>
    </source>
</evidence>
<reference evidence="1" key="1">
    <citation type="journal article" date="2021" name="Environ. Microbiol.">
        <title>Gene family expansions and transcriptome signatures uncover fungal adaptations to wood decay.</title>
        <authorList>
            <person name="Hage H."/>
            <person name="Miyauchi S."/>
            <person name="Viragh M."/>
            <person name="Drula E."/>
            <person name="Min B."/>
            <person name="Chaduli D."/>
            <person name="Navarro D."/>
            <person name="Favel A."/>
            <person name="Norest M."/>
            <person name="Lesage-Meessen L."/>
            <person name="Balint B."/>
            <person name="Merenyi Z."/>
            <person name="de Eugenio L."/>
            <person name="Morin E."/>
            <person name="Martinez A.T."/>
            <person name="Baldrian P."/>
            <person name="Stursova M."/>
            <person name="Martinez M.J."/>
            <person name="Novotny C."/>
            <person name="Magnuson J.K."/>
            <person name="Spatafora J.W."/>
            <person name="Maurice S."/>
            <person name="Pangilinan J."/>
            <person name="Andreopoulos W."/>
            <person name="LaButti K."/>
            <person name="Hundley H."/>
            <person name="Na H."/>
            <person name="Kuo A."/>
            <person name="Barry K."/>
            <person name="Lipzen A."/>
            <person name="Henrissat B."/>
            <person name="Riley R."/>
            <person name="Ahrendt S."/>
            <person name="Nagy L.G."/>
            <person name="Grigoriev I.V."/>
            <person name="Martin F."/>
            <person name="Rosso M.N."/>
        </authorList>
    </citation>
    <scope>NUCLEOTIDE SEQUENCE</scope>
    <source>
        <strain evidence="1">CBS 384.51</strain>
    </source>
</reference>
<name>A0ACB8U8G8_9APHY</name>
<comment type="caution">
    <text evidence="1">The sequence shown here is derived from an EMBL/GenBank/DDBJ whole genome shotgun (WGS) entry which is preliminary data.</text>
</comment>
<evidence type="ECO:0000313" key="1">
    <source>
        <dbReference type="EMBL" id="KAI0090503.1"/>
    </source>
</evidence>
<dbReference type="Proteomes" id="UP001055072">
    <property type="component" value="Unassembled WGS sequence"/>
</dbReference>
<proteinExistence type="predicted"/>